<dbReference type="EMBL" id="JAWRVE010000112">
    <property type="protein sequence ID" value="KAL1857518.1"/>
    <property type="molecule type" value="Genomic_DNA"/>
</dbReference>
<proteinExistence type="predicted"/>
<evidence type="ECO:0000313" key="4">
    <source>
        <dbReference type="Proteomes" id="UP001583177"/>
    </source>
</evidence>
<dbReference type="InterPro" id="IPR002575">
    <property type="entry name" value="Aminoglycoside_PTrfase"/>
</dbReference>
<sequence>MSNDQLSDLQQLQSPEEEQELQILEWVSKEHTSGTVVRKELINWFAERVHYRDGTGHKITSDFADEFLHRHPDLAGRLIEPSPPKRHGPNDKRERRAGDRLRERMERDRTRAMFGDNPPPARQPAPFPDGDIIYHCNTRYVIRHGNTITKLTTYGHGFGSNDIPNEALALRFIKAHTTIPVPEVISSDWDRVTMEYIEGQTLRQAWPVLTPSQRSEILTQLSNYIAQLRSLRGTYIGRMDGQGVVIPSIITRSGGPFQNSSELHKWLANPLSRHQAQSMFWRQITAELDADYPIVFTHADIAARNIMIRDGRIVAILDWEFAGWLPEYWEYVFALRGLDNIDWETLGQHLPSLFAKRYDHEYILMGFIMTLS</sequence>
<accession>A0ABR3WAX4</accession>
<feature type="compositionally biased region" description="Basic and acidic residues" evidence="1">
    <location>
        <begin position="88"/>
        <end position="103"/>
    </location>
</feature>
<evidence type="ECO:0000313" key="3">
    <source>
        <dbReference type="EMBL" id="KAL1857518.1"/>
    </source>
</evidence>
<dbReference type="PANTHER" id="PTHR21310:SF58">
    <property type="entry name" value="AMINOGLYCOSIDE PHOSPHOTRANSFERASE DOMAIN-CONTAINING PROTEIN"/>
    <property type="match status" value="1"/>
</dbReference>
<evidence type="ECO:0000259" key="2">
    <source>
        <dbReference type="Pfam" id="PF01636"/>
    </source>
</evidence>
<evidence type="ECO:0000256" key="1">
    <source>
        <dbReference type="SAM" id="MobiDB-lite"/>
    </source>
</evidence>
<dbReference type="CDD" id="cd05120">
    <property type="entry name" value="APH_ChoK_like"/>
    <property type="match status" value="1"/>
</dbReference>
<feature type="domain" description="Aminoglycoside phosphotransferase" evidence="2">
    <location>
        <begin position="161"/>
        <end position="345"/>
    </location>
</feature>
<dbReference type="InterPro" id="IPR051678">
    <property type="entry name" value="AGP_Transferase"/>
</dbReference>
<dbReference type="Proteomes" id="UP001583177">
    <property type="component" value="Unassembled WGS sequence"/>
</dbReference>
<name>A0ABR3WAX4_9PEZI</name>
<dbReference type="Pfam" id="PF01636">
    <property type="entry name" value="APH"/>
    <property type="match status" value="1"/>
</dbReference>
<organism evidence="3 4">
    <name type="scientific">Diaporthe australafricana</name>
    <dbReference type="NCBI Taxonomy" id="127596"/>
    <lineage>
        <taxon>Eukaryota</taxon>
        <taxon>Fungi</taxon>
        <taxon>Dikarya</taxon>
        <taxon>Ascomycota</taxon>
        <taxon>Pezizomycotina</taxon>
        <taxon>Sordariomycetes</taxon>
        <taxon>Sordariomycetidae</taxon>
        <taxon>Diaporthales</taxon>
        <taxon>Diaporthaceae</taxon>
        <taxon>Diaporthe</taxon>
    </lineage>
</organism>
<dbReference type="PANTHER" id="PTHR21310">
    <property type="entry name" value="AMINOGLYCOSIDE PHOSPHOTRANSFERASE-RELATED-RELATED"/>
    <property type="match status" value="1"/>
</dbReference>
<dbReference type="SUPFAM" id="SSF56112">
    <property type="entry name" value="Protein kinase-like (PK-like)"/>
    <property type="match status" value="1"/>
</dbReference>
<feature type="region of interest" description="Disordered" evidence="1">
    <location>
        <begin position="75"/>
        <end position="103"/>
    </location>
</feature>
<reference evidence="3 4" key="1">
    <citation type="journal article" date="2024" name="IMA Fungus">
        <title>IMA Genome - F19 : A genome assembly and annotation guide to empower mycologists, including annotated draft genome sequences of Ceratocystis pirilliformis, Diaporthe australafricana, Fusarium ophioides, Paecilomyces lecythidis, and Sporothrix stenoceras.</title>
        <authorList>
            <person name="Aylward J."/>
            <person name="Wilson A.M."/>
            <person name="Visagie C.M."/>
            <person name="Spraker J."/>
            <person name="Barnes I."/>
            <person name="Buitendag C."/>
            <person name="Ceriani C."/>
            <person name="Del Mar Angel L."/>
            <person name="du Plessis D."/>
            <person name="Fuchs T."/>
            <person name="Gasser K."/>
            <person name="Kramer D."/>
            <person name="Li W."/>
            <person name="Munsamy K."/>
            <person name="Piso A."/>
            <person name="Price J.L."/>
            <person name="Sonnekus B."/>
            <person name="Thomas C."/>
            <person name="van der Nest A."/>
            <person name="van Dijk A."/>
            <person name="van Heerden A."/>
            <person name="van Vuuren N."/>
            <person name="Yilmaz N."/>
            <person name="Duong T.A."/>
            <person name="van der Merwe N.A."/>
            <person name="Wingfield M.J."/>
            <person name="Wingfield B.D."/>
        </authorList>
    </citation>
    <scope>NUCLEOTIDE SEQUENCE [LARGE SCALE GENOMIC DNA]</scope>
    <source>
        <strain evidence="3 4">CMW 18300</strain>
    </source>
</reference>
<dbReference type="Gene3D" id="3.90.1200.10">
    <property type="match status" value="1"/>
</dbReference>
<dbReference type="InterPro" id="IPR011009">
    <property type="entry name" value="Kinase-like_dom_sf"/>
</dbReference>
<keyword evidence="4" id="KW-1185">Reference proteome</keyword>
<comment type="caution">
    <text evidence="3">The sequence shown here is derived from an EMBL/GenBank/DDBJ whole genome shotgun (WGS) entry which is preliminary data.</text>
</comment>
<gene>
    <name evidence="3" type="ORF">Daus18300_010276</name>
</gene>
<protein>
    <recommendedName>
        <fullName evidence="2">Aminoglycoside phosphotransferase domain-containing protein</fullName>
    </recommendedName>
</protein>